<name>A0A410WRJ8_9BACL</name>
<evidence type="ECO:0000256" key="1">
    <source>
        <dbReference type="SAM" id="Phobius"/>
    </source>
</evidence>
<dbReference type="Proteomes" id="UP001527202">
    <property type="component" value="Unassembled WGS sequence"/>
</dbReference>
<dbReference type="OrthoDB" id="2612080at2"/>
<dbReference type="Proteomes" id="UP000288943">
    <property type="component" value="Chromosome"/>
</dbReference>
<evidence type="ECO:0000313" key="2">
    <source>
        <dbReference type="EMBL" id="MCY9598487.1"/>
    </source>
</evidence>
<evidence type="ECO:0000313" key="3">
    <source>
        <dbReference type="EMBL" id="QAV16952.1"/>
    </source>
</evidence>
<keyword evidence="1" id="KW-1133">Transmembrane helix</keyword>
<evidence type="ECO:0000313" key="4">
    <source>
        <dbReference type="Proteomes" id="UP000288943"/>
    </source>
</evidence>
<feature type="transmembrane region" description="Helical" evidence="1">
    <location>
        <begin position="12"/>
        <end position="30"/>
    </location>
</feature>
<protein>
    <submittedName>
        <fullName evidence="3">Uncharacterized protein</fullName>
    </submittedName>
</protein>
<keyword evidence="1" id="KW-0472">Membrane</keyword>
<dbReference type="EMBL" id="CP026520">
    <property type="protein sequence ID" value="QAV16952.1"/>
    <property type="molecule type" value="Genomic_DNA"/>
</dbReference>
<sequence length="201" mass="22976">MKLNKVVKKQNIILTLLAGLLLISSLYYLFIYNSVKDTIINTSGVYASFESEDELFNSAELIVSGSTSQSFEERKKMITTFSVTNAIQDFYTITDFQVEHVIKGNLTPKTTIQVGEPISYFQGLTGKSKITRENYTELKKSSNYLLFLKKNSGGLYFIMNAEFGKYNTDHTDADDEKYAPKQTFREQMIQDKTYAPLKLDR</sequence>
<reference evidence="3 4" key="1">
    <citation type="submission" date="2018-01" db="EMBL/GenBank/DDBJ databases">
        <title>The whole genome sequencing and assembly of Paenibacillus chitinolyticus KCCM 41400 strain.</title>
        <authorList>
            <person name="Kim J.-Y."/>
            <person name="Park M.-K."/>
            <person name="Lee Y.-J."/>
            <person name="Yi H."/>
            <person name="Bahn Y.-S."/>
            <person name="Kim J.F."/>
            <person name="Lee D.-W."/>
        </authorList>
    </citation>
    <scope>NUCLEOTIDE SEQUENCE [LARGE SCALE GENOMIC DNA]</scope>
    <source>
        <strain evidence="3 4">KCCM 41400</strain>
    </source>
</reference>
<accession>A0A410WRJ8</accession>
<gene>
    <name evidence="2" type="ORF">M5X16_22305</name>
    <name evidence="3" type="ORF">PC41400_04325</name>
</gene>
<dbReference type="RefSeq" id="WP_042232000.1">
    <property type="nucleotide sequence ID" value="NZ_CP026520.1"/>
</dbReference>
<keyword evidence="5" id="KW-1185">Reference proteome</keyword>
<organism evidence="3 4">
    <name type="scientific">Paenibacillus chitinolyticus</name>
    <dbReference type="NCBI Taxonomy" id="79263"/>
    <lineage>
        <taxon>Bacteria</taxon>
        <taxon>Bacillati</taxon>
        <taxon>Bacillota</taxon>
        <taxon>Bacilli</taxon>
        <taxon>Bacillales</taxon>
        <taxon>Paenibacillaceae</taxon>
        <taxon>Paenibacillus</taxon>
    </lineage>
</organism>
<keyword evidence="1" id="KW-0812">Transmembrane</keyword>
<evidence type="ECO:0000313" key="5">
    <source>
        <dbReference type="Proteomes" id="UP001527202"/>
    </source>
</evidence>
<reference evidence="2 5" key="2">
    <citation type="submission" date="2022-05" db="EMBL/GenBank/DDBJ databases">
        <title>Genome Sequencing of Bee-Associated Microbes.</title>
        <authorList>
            <person name="Dunlap C."/>
        </authorList>
    </citation>
    <scope>NUCLEOTIDE SEQUENCE [LARGE SCALE GENOMIC DNA]</scope>
    <source>
        <strain evidence="2 5">NRRL B-23120</strain>
    </source>
</reference>
<proteinExistence type="predicted"/>
<dbReference type="KEGG" id="pchi:PC41400_04325"/>
<dbReference type="GeneID" id="95374042"/>
<dbReference type="EMBL" id="JAMDMJ010000031">
    <property type="protein sequence ID" value="MCY9598487.1"/>
    <property type="molecule type" value="Genomic_DNA"/>
</dbReference>
<dbReference type="AlphaFoldDB" id="A0A410WRJ8"/>